<organism evidence="1 2">
    <name type="scientific">Bailinhaonella thermotolerans</name>
    <dbReference type="NCBI Taxonomy" id="1070861"/>
    <lineage>
        <taxon>Bacteria</taxon>
        <taxon>Bacillati</taxon>
        <taxon>Actinomycetota</taxon>
        <taxon>Actinomycetes</taxon>
        <taxon>Streptosporangiales</taxon>
        <taxon>Streptosporangiaceae</taxon>
        <taxon>Bailinhaonella</taxon>
    </lineage>
</organism>
<name>A0A3A4B647_9ACTN</name>
<dbReference type="RefSeq" id="WP_119926470.1">
    <property type="nucleotide sequence ID" value="NZ_QZEY01000003.1"/>
</dbReference>
<reference evidence="1 2" key="1">
    <citation type="submission" date="2018-09" db="EMBL/GenBank/DDBJ databases">
        <title>YIM 75507 draft genome.</title>
        <authorList>
            <person name="Tang S."/>
            <person name="Feng Y."/>
        </authorList>
    </citation>
    <scope>NUCLEOTIDE SEQUENCE [LARGE SCALE GENOMIC DNA]</scope>
    <source>
        <strain evidence="1 2">YIM 75507</strain>
    </source>
</reference>
<dbReference type="AlphaFoldDB" id="A0A3A4B647"/>
<keyword evidence="2" id="KW-1185">Reference proteome</keyword>
<dbReference type="EMBL" id="QZEY01000003">
    <property type="protein sequence ID" value="RJL33511.1"/>
    <property type="molecule type" value="Genomic_DNA"/>
</dbReference>
<comment type="caution">
    <text evidence="1">The sequence shown here is derived from an EMBL/GenBank/DDBJ whole genome shotgun (WGS) entry which is preliminary data.</text>
</comment>
<protein>
    <submittedName>
        <fullName evidence="1">Uncharacterized protein</fullName>
    </submittedName>
</protein>
<accession>A0A3A4B647</accession>
<gene>
    <name evidence="1" type="ORF">D5H75_12125</name>
</gene>
<sequence>MVTTISMSSAQLWLAPASVDARGFARSGADTTGVTRAGVVATAGSRYLMADLCAAGTELRGEISVLGRGVRRRGTAVAAAPVAKLSQGHLGAERGASQISADQPFMRAAANGEAQGPLTWRPPVLT</sequence>
<proteinExistence type="predicted"/>
<dbReference type="Proteomes" id="UP000265768">
    <property type="component" value="Unassembled WGS sequence"/>
</dbReference>
<evidence type="ECO:0000313" key="2">
    <source>
        <dbReference type="Proteomes" id="UP000265768"/>
    </source>
</evidence>
<evidence type="ECO:0000313" key="1">
    <source>
        <dbReference type="EMBL" id="RJL33511.1"/>
    </source>
</evidence>